<dbReference type="EMBL" id="MSCH01000003">
    <property type="protein sequence ID" value="PQJ53599.1"/>
    <property type="molecule type" value="Genomic_DNA"/>
</dbReference>
<sequence length="245" mass="27921">MKTIPLSTVNSGVSQLNTSSVKFTPSTSNSDDEVVARRETANKAWEETKASPQIQDSTEHYKELLAIEGERLFSLPSRRTDSYQQMEKGAKEVIAQISLEHPEILAKDFDFTRTMDGVEVVEHNLTESEYNYVKYVANNNRNLVDGSDNYNQVFAEAKTIQWQTVNGTGLRVDEAKPYIKEDVAGNINILSFMDDVLDFMWDEGSPIDSRKDDIFKQSYQYRADFSTRYELLNSVAVLKNIDEMV</sequence>
<evidence type="ECO:0000313" key="2">
    <source>
        <dbReference type="Proteomes" id="UP000239007"/>
    </source>
</evidence>
<reference evidence="1 2" key="1">
    <citation type="submission" date="2016-12" db="EMBL/GenBank/DDBJ databases">
        <title>Diversity of luminous bacteria.</title>
        <authorList>
            <person name="Yoshizawa S."/>
            <person name="Kogure K."/>
        </authorList>
    </citation>
    <scope>NUCLEOTIDE SEQUENCE [LARGE SCALE GENOMIC DNA]</scope>
    <source>
        <strain evidence="1 2">SA4-48</strain>
    </source>
</reference>
<dbReference type="AlphaFoldDB" id="A0A2S7UV23"/>
<evidence type="ECO:0000313" key="1">
    <source>
        <dbReference type="EMBL" id="PQJ53599.1"/>
    </source>
</evidence>
<accession>A0A2S7UV23</accession>
<dbReference type="Proteomes" id="UP000239007">
    <property type="component" value="Unassembled WGS sequence"/>
</dbReference>
<protein>
    <submittedName>
        <fullName evidence="1">Uncharacterized protein</fullName>
    </submittedName>
</protein>
<proteinExistence type="predicted"/>
<organism evidence="1 2">
    <name type="scientific">Psychrosphaera saromensis</name>
    <dbReference type="NCBI Taxonomy" id="716813"/>
    <lineage>
        <taxon>Bacteria</taxon>
        <taxon>Pseudomonadati</taxon>
        <taxon>Pseudomonadota</taxon>
        <taxon>Gammaproteobacteria</taxon>
        <taxon>Alteromonadales</taxon>
        <taxon>Pseudoalteromonadaceae</taxon>
        <taxon>Psychrosphaera</taxon>
    </lineage>
</organism>
<gene>
    <name evidence="1" type="ORF">BTO11_07910</name>
</gene>
<name>A0A2S7UV23_9GAMM</name>
<dbReference type="RefSeq" id="WP_105052085.1">
    <property type="nucleotide sequence ID" value="NZ_BMYG01000002.1"/>
</dbReference>
<comment type="caution">
    <text evidence="1">The sequence shown here is derived from an EMBL/GenBank/DDBJ whole genome shotgun (WGS) entry which is preliminary data.</text>
</comment>
<keyword evidence="2" id="KW-1185">Reference proteome</keyword>
<dbReference type="OrthoDB" id="7081163at2"/>